<sequence length="444" mass="48255">MVGVVNDAASGVRTRGAAPFLDPCVDVQTPTKGANAPSCFSPQNAWRACGGLRSKAWVVRSGYCQETFEAIGCGLGGDETEFDGVGVLEVEKVCHRCRNNKRVDLCGWGTKRIERMVGLFKARFELDRKHRVINQTADVEMFLIRTERKQVAKCTIHSPVLSSSPKLETPEIASIVPFTKMNLEATIPALELELLQNLGSPAHSSRAGYLQAFPTRIFDMQLPGPSTRKYAFLKQGQGASDTIMSITMPSASIVTHRLETTGKRAGELSVDDLKTSRLFCVLRDSVAQFVRLRCYLDPGDILIVVKFNQDQCTEGLRLILFSNEPASRDDGIFAYTFDGTSEDGYTDSKVSPGFEAVLIGGVTKGPNVVAAKVLGDDGNGQNIDIVYDLDFVVSDFQRNGTPTVAPLSLGSCISNAVDSPVVRVEPDGQYRTFAILISCSYLGS</sequence>
<dbReference type="AlphaFoldDB" id="A0A9P6LC26"/>
<evidence type="ECO:0000313" key="2">
    <source>
        <dbReference type="Proteomes" id="UP000736335"/>
    </source>
</evidence>
<dbReference type="Proteomes" id="UP000736335">
    <property type="component" value="Unassembled WGS sequence"/>
</dbReference>
<keyword evidence="2" id="KW-1185">Reference proteome</keyword>
<gene>
    <name evidence="1" type="ORF">BJ322DRAFT_1015948</name>
</gene>
<reference evidence="1" key="2">
    <citation type="submission" date="2020-11" db="EMBL/GenBank/DDBJ databases">
        <authorList>
            <consortium name="DOE Joint Genome Institute"/>
            <person name="Kuo A."/>
            <person name="Miyauchi S."/>
            <person name="Kiss E."/>
            <person name="Drula E."/>
            <person name="Kohler A."/>
            <person name="Sanchez-Garcia M."/>
            <person name="Andreopoulos B."/>
            <person name="Barry K.W."/>
            <person name="Bonito G."/>
            <person name="Buee M."/>
            <person name="Carver A."/>
            <person name="Chen C."/>
            <person name="Cichocki N."/>
            <person name="Clum A."/>
            <person name="Culley D."/>
            <person name="Crous P.W."/>
            <person name="Fauchery L."/>
            <person name="Girlanda M."/>
            <person name="Hayes R."/>
            <person name="Keri Z."/>
            <person name="Labutti K."/>
            <person name="Lipzen A."/>
            <person name="Lombard V."/>
            <person name="Magnuson J."/>
            <person name="Maillard F."/>
            <person name="Morin E."/>
            <person name="Murat C."/>
            <person name="Nolan M."/>
            <person name="Ohm R."/>
            <person name="Pangilinan J."/>
            <person name="Pereira M."/>
            <person name="Perotto S."/>
            <person name="Peter M."/>
            <person name="Riley R."/>
            <person name="Sitrit Y."/>
            <person name="Stielow B."/>
            <person name="Szollosi G."/>
            <person name="Zifcakova L."/>
            <person name="Stursova M."/>
            <person name="Spatafora J.W."/>
            <person name="Tedersoo L."/>
            <person name="Vaario L.-M."/>
            <person name="Yamada A."/>
            <person name="Yan M."/>
            <person name="Wang P."/>
            <person name="Xu J."/>
            <person name="Bruns T."/>
            <person name="Baldrian P."/>
            <person name="Vilgalys R."/>
            <person name="Henrissat B."/>
            <person name="Grigoriev I.V."/>
            <person name="Hibbett D."/>
            <person name="Nagy L.G."/>
            <person name="Martin F.M."/>
        </authorList>
    </citation>
    <scope>NUCLEOTIDE SEQUENCE</scope>
    <source>
        <strain evidence="1">UH-Tt-Lm1</strain>
    </source>
</reference>
<dbReference type="OrthoDB" id="19448at2759"/>
<organism evidence="1 2">
    <name type="scientific">Thelephora terrestris</name>
    <dbReference type="NCBI Taxonomy" id="56493"/>
    <lineage>
        <taxon>Eukaryota</taxon>
        <taxon>Fungi</taxon>
        <taxon>Dikarya</taxon>
        <taxon>Basidiomycota</taxon>
        <taxon>Agaricomycotina</taxon>
        <taxon>Agaricomycetes</taxon>
        <taxon>Thelephorales</taxon>
        <taxon>Thelephoraceae</taxon>
        <taxon>Thelephora</taxon>
    </lineage>
</organism>
<reference evidence="1" key="1">
    <citation type="journal article" date="2020" name="Nat. Commun.">
        <title>Large-scale genome sequencing of mycorrhizal fungi provides insights into the early evolution of symbiotic traits.</title>
        <authorList>
            <person name="Miyauchi S."/>
            <person name="Kiss E."/>
            <person name="Kuo A."/>
            <person name="Drula E."/>
            <person name="Kohler A."/>
            <person name="Sanchez-Garcia M."/>
            <person name="Morin E."/>
            <person name="Andreopoulos B."/>
            <person name="Barry K.W."/>
            <person name="Bonito G."/>
            <person name="Buee M."/>
            <person name="Carver A."/>
            <person name="Chen C."/>
            <person name="Cichocki N."/>
            <person name="Clum A."/>
            <person name="Culley D."/>
            <person name="Crous P.W."/>
            <person name="Fauchery L."/>
            <person name="Girlanda M."/>
            <person name="Hayes R.D."/>
            <person name="Keri Z."/>
            <person name="LaButti K."/>
            <person name="Lipzen A."/>
            <person name="Lombard V."/>
            <person name="Magnuson J."/>
            <person name="Maillard F."/>
            <person name="Murat C."/>
            <person name="Nolan M."/>
            <person name="Ohm R.A."/>
            <person name="Pangilinan J."/>
            <person name="Pereira M.F."/>
            <person name="Perotto S."/>
            <person name="Peter M."/>
            <person name="Pfister S."/>
            <person name="Riley R."/>
            <person name="Sitrit Y."/>
            <person name="Stielow J.B."/>
            <person name="Szollosi G."/>
            <person name="Zifcakova L."/>
            <person name="Stursova M."/>
            <person name="Spatafora J.W."/>
            <person name="Tedersoo L."/>
            <person name="Vaario L.M."/>
            <person name="Yamada A."/>
            <person name="Yan M."/>
            <person name="Wang P."/>
            <person name="Xu J."/>
            <person name="Bruns T."/>
            <person name="Baldrian P."/>
            <person name="Vilgalys R."/>
            <person name="Dunand C."/>
            <person name="Henrissat B."/>
            <person name="Grigoriev I.V."/>
            <person name="Hibbett D."/>
            <person name="Nagy L.G."/>
            <person name="Martin F.M."/>
        </authorList>
    </citation>
    <scope>NUCLEOTIDE SEQUENCE</scope>
    <source>
        <strain evidence="1">UH-Tt-Lm1</strain>
    </source>
</reference>
<protein>
    <submittedName>
        <fullName evidence="1">Uncharacterized protein</fullName>
    </submittedName>
</protein>
<proteinExistence type="predicted"/>
<accession>A0A9P6LC26</accession>
<dbReference type="EMBL" id="WIUZ02000001">
    <property type="protein sequence ID" value="KAF9792031.1"/>
    <property type="molecule type" value="Genomic_DNA"/>
</dbReference>
<name>A0A9P6LC26_9AGAM</name>
<evidence type="ECO:0000313" key="1">
    <source>
        <dbReference type="EMBL" id="KAF9792031.1"/>
    </source>
</evidence>
<comment type="caution">
    <text evidence="1">The sequence shown here is derived from an EMBL/GenBank/DDBJ whole genome shotgun (WGS) entry which is preliminary data.</text>
</comment>